<comment type="caution">
    <text evidence="1">The sequence shown here is derived from an EMBL/GenBank/DDBJ whole genome shotgun (WGS) entry which is preliminary data.</text>
</comment>
<dbReference type="EMBL" id="CAJVPZ010042890">
    <property type="protein sequence ID" value="CAG8764607.1"/>
    <property type="molecule type" value="Genomic_DNA"/>
</dbReference>
<sequence>MSQTGNGQRNGSQYGERVEIIDHIDNIIINEDNSQQGARNTLLVIRREPEQTDNNGEPSSAKLIQQLITGLSQVLNNN</sequence>
<feature type="non-terminal residue" evidence="1">
    <location>
        <position position="78"/>
    </location>
</feature>
<dbReference type="AlphaFoldDB" id="A0A9N9J608"/>
<evidence type="ECO:0000313" key="1">
    <source>
        <dbReference type="EMBL" id="CAG8764607.1"/>
    </source>
</evidence>
<name>A0A9N9J608_9GLOM</name>
<proteinExistence type="predicted"/>
<accession>A0A9N9J608</accession>
<organism evidence="1 2">
    <name type="scientific">Racocetra fulgida</name>
    <dbReference type="NCBI Taxonomy" id="60492"/>
    <lineage>
        <taxon>Eukaryota</taxon>
        <taxon>Fungi</taxon>
        <taxon>Fungi incertae sedis</taxon>
        <taxon>Mucoromycota</taxon>
        <taxon>Glomeromycotina</taxon>
        <taxon>Glomeromycetes</taxon>
        <taxon>Diversisporales</taxon>
        <taxon>Gigasporaceae</taxon>
        <taxon>Racocetra</taxon>
    </lineage>
</organism>
<gene>
    <name evidence="1" type="ORF">RFULGI_LOCUS14576</name>
</gene>
<evidence type="ECO:0000313" key="2">
    <source>
        <dbReference type="Proteomes" id="UP000789396"/>
    </source>
</evidence>
<protein>
    <submittedName>
        <fullName evidence="1">10160_t:CDS:1</fullName>
    </submittedName>
</protein>
<keyword evidence="2" id="KW-1185">Reference proteome</keyword>
<dbReference type="OrthoDB" id="2481094at2759"/>
<dbReference type="Proteomes" id="UP000789396">
    <property type="component" value="Unassembled WGS sequence"/>
</dbReference>
<reference evidence="1" key="1">
    <citation type="submission" date="2021-06" db="EMBL/GenBank/DDBJ databases">
        <authorList>
            <person name="Kallberg Y."/>
            <person name="Tangrot J."/>
            <person name="Rosling A."/>
        </authorList>
    </citation>
    <scope>NUCLEOTIDE SEQUENCE</scope>
    <source>
        <strain evidence="1">IN212</strain>
    </source>
</reference>